<keyword evidence="3" id="KW-0472">Membrane</keyword>
<feature type="compositionally biased region" description="Basic residues" evidence="2">
    <location>
        <begin position="14"/>
        <end position="24"/>
    </location>
</feature>
<evidence type="ECO:0000256" key="2">
    <source>
        <dbReference type="SAM" id="MobiDB-lite"/>
    </source>
</evidence>
<evidence type="ECO:0000259" key="4">
    <source>
        <dbReference type="Pfam" id="PF03816"/>
    </source>
</evidence>
<feature type="domain" description="LytR/CpsA/Psr regulator C-terminal" evidence="5">
    <location>
        <begin position="393"/>
        <end position="477"/>
    </location>
</feature>
<dbReference type="Gene3D" id="3.30.70.2390">
    <property type="match status" value="1"/>
</dbReference>
<name>A0ABV6VTN4_9ACTN</name>
<dbReference type="InterPro" id="IPR050922">
    <property type="entry name" value="LytR/CpsA/Psr_CW_biosynth"/>
</dbReference>
<dbReference type="PANTHER" id="PTHR33392:SF6">
    <property type="entry name" value="POLYISOPRENYL-TEICHOIC ACID--PEPTIDOGLYCAN TEICHOIC ACID TRANSFERASE TAGU"/>
    <property type="match status" value="1"/>
</dbReference>
<dbReference type="RefSeq" id="WP_380534630.1">
    <property type="nucleotide sequence ID" value="NZ_JBHFAB010000006.1"/>
</dbReference>
<protein>
    <submittedName>
        <fullName evidence="6">LCP family protein</fullName>
    </submittedName>
</protein>
<keyword evidence="3" id="KW-0812">Transmembrane</keyword>
<evidence type="ECO:0000256" key="3">
    <source>
        <dbReference type="SAM" id="Phobius"/>
    </source>
</evidence>
<feature type="region of interest" description="Disordered" evidence="2">
    <location>
        <begin position="366"/>
        <end position="390"/>
    </location>
</feature>
<feature type="region of interest" description="Disordered" evidence="2">
    <location>
        <begin position="1"/>
        <end position="24"/>
    </location>
</feature>
<evidence type="ECO:0000256" key="1">
    <source>
        <dbReference type="ARBA" id="ARBA00006068"/>
    </source>
</evidence>
<keyword evidence="7" id="KW-1185">Reference proteome</keyword>
<dbReference type="Pfam" id="PF03816">
    <property type="entry name" value="LytR_cpsA_psr"/>
    <property type="match status" value="1"/>
</dbReference>
<proteinExistence type="inferred from homology"/>
<dbReference type="NCBIfam" id="TIGR00350">
    <property type="entry name" value="lytR_cpsA_psr"/>
    <property type="match status" value="1"/>
</dbReference>
<dbReference type="Proteomes" id="UP001592531">
    <property type="component" value="Unassembled WGS sequence"/>
</dbReference>
<feature type="domain" description="Cell envelope-related transcriptional attenuator" evidence="4">
    <location>
        <begin position="113"/>
        <end position="276"/>
    </location>
</feature>
<accession>A0ABV6VTN4</accession>
<reference evidence="6 7" key="1">
    <citation type="submission" date="2024-09" db="EMBL/GenBank/DDBJ databases">
        <authorList>
            <person name="Lee S.D."/>
        </authorList>
    </citation>
    <scope>NUCLEOTIDE SEQUENCE [LARGE SCALE GENOMIC DNA]</scope>
    <source>
        <strain evidence="6 7">N8-3</strain>
    </source>
</reference>
<dbReference type="EMBL" id="JBHFAB010000006">
    <property type="protein sequence ID" value="MFC1416946.1"/>
    <property type="molecule type" value="Genomic_DNA"/>
</dbReference>
<comment type="caution">
    <text evidence="6">The sequence shown here is derived from an EMBL/GenBank/DDBJ whole genome shotgun (WGS) entry which is preliminary data.</text>
</comment>
<comment type="similarity">
    <text evidence="1">Belongs to the LytR/CpsA/Psr (LCP) family.</text>
</comment>
<evidence type="ECO:0000313" key="6">
    <source>
        <dbReference type="EMBL" id="MFC1416946.1"/>
    </source>
</evidence>
<dbReference type="InterPro" id="IPR027381">
    <property type="entry name" value="LytR/CpsA/Psr_C"/>
</dbReference>
<evidence type="ECO:0000313" key="7">
    <source>
        <dbReference type="Proteomes" id="UP001592531"/>
    </source>
</evidence>
<organism evidence="6 7">
    <name type="scientific">Streptacidiphilus cavernicola</name>
    <dbReference type="NCBI Taxonomy" id="3342716"/>
    <lineage>
        <taxon>Bacteria</taxon>
        <taxon>Bacillati</taxon>
        <taxon>Actinomycetota</taxon>
        <taxon>Actinomycetes</taxon>
        <taxon>Kitasatosporales</taxon>
        <taxon>Streptomycetaceae</taxon>
        <taxon>Streptacidiphilus</taxon>
    </lineage>
</organism>
<evidence type="ECO:0000259" key="5">
    <source>
        <dbReference type="Pfam" id="PF13399"/>
    </source>
</evidence>
<feature type="transmembrane region" description="Helical" evidence="3">
    <location>
        <begin position="28"/>
        <end position="51"/>
    </location>
</feature>
<gene>
    <name evidence="6" type="ORF">ACEZDE_09855</name>
</gene>
<dbReference type="PANTHER" id="PTHR33392">
    <property type="entry name" value="POLYISOPRENYL-TEICHOIC ACID--PEPTIDOGLYCAN TEICHOIC ACID TRANSFERASE TAGU"/>
    <property type="match status" value="1"/>
</dbReference>
<keyword evidence="3" id="KW-1133">Transmembrane helix</keyword>
<sequence>MMQETDGAPVAPRPSRRRKKKRSRAVRILKYTSITMGVVVVAGVGGGYFYIQNLNHNIRTGSLHDDPAVTVAPPKPNAAGQTPLNILVIGSDGRDTAADCKLGGACDDGGVARADVEMLVHLSADRSNASVTSIPRDTVVDLANCDGHNNRHAAINGSLNYGGPGCVVDTWTKLTGIHIDHYMMIHFSGVVSMADAIKGVPVCAKENVSDNEITYVNGVKSNIGSHLVFAKGTRDVTGVQALQWLRTRHAFGDGTDIGRTEAQHLYLNSMVRKMKSLGTLTNIGEMNALATAATKALQVDHGLGSVQALTGLALQFNKVDPSRITTVTIPWHYGTNPTNPANLPVELTQPAANQIFAQIRNDVPLDKNALPGATPTPTPSPTPTASAAEKAAVHISVRNASGVDGRGQVLTDFLKSKGFTQALRDTTDVPPTPTGLTYPTADKAQAQAVAATLGLSAGALTPSASATRLTLVIGTDWTKGDDFASTVPKKAGLPAGTDAQNGADATQCMDVNPAPYTKFRPGQTGYLYSWTGSTPPKSP</sequence>
<dbReference type="Gene3D" id="3.40.630.190">
    <property type="entry name" value="LCP protein"/>
    <property type="match status" value="1"/>
</dbReference>
<dbReference type="Pfam" id="PF13399">
    <property type="entry name" value="LytR_C"/>
    <property type="match status" value="1"/>
</dbReference>
<dbReference type="InterPro" id="IPR004474">
    <property type="entry name" value="LytR_CpsA_psr"/>
</dbReference>